<dbReference type="PROSITE" id="PS00236">
    <property type="entry name" value="NEUROTR_ION_CHANNEL"/>
    <property type="match status" value="1"/>
</dbReference>
<dbReference type="InterPro" id="IPR018000">
    <property type="entry name" value="Neurotransmitter_ion_chnl_CS"/>
</dbReference>
<evidence type="ECO:0000313" key="11">
    <source>
        <dbReference type="Proteomes" id="UP000225706"/>
    </source>
</evidence>
<evidence type="ECO:0000259" key="9">
    <source>
        <dbReference type="Pfam" id="PF02932"/>
    </source>
</evidence>
<dbReference type="InterPro" id="IPR038050">
    <property type="entry name" value="Neuro_actylchol_rec"/>
</dbReference>
<dbReference type="InterPro" id="IPR036719">
    <property type="entry name" value="Neuro-gated_channel_TM_sf"/>
</dbReference>
<feature type="domain" description="Neurotransmitter-gated ion-channel transmembrane" evidence="9">
    <location>
        <begin position="233"/>
        <end position="451"/>
    </location>
</feature>
<feature type="transmembrane region" description="Helical" evidence="6">
    <location>
        <begin position="258"/>
        <end position="276"/>
    </location>
</feature>
<evidence type="ECO:0000259" key="8">
    <source>
        <dbReference type="Pfam" id="PF02931"/>
    </source>
</evidence>
<reference evidence="11" key="1">
    <citation type="journal article" date="2017" name="bioRxiv">
        <title>Comparative analysis of the genomes of Stylophora pistillata and Acropora digitifera provides evidence for extensive differences between species of corals.</title>
        <authorList>
            <person name="Voolstra C.R."/>
            <person name="Li Y."/>
            <person name="Liew Y.J."/>
            <person name="Baumgarten S."/>
            <person name="Zoccola D."/>
            <person name="Flot J.-F."/>
            <person name="Tambutte S."/>
            <person name="Allemand D."/>
            <person name="Aranda M."/>
        </authorList>
    </citation>
    <scope>NUCLEOTIDE SEQUENCE [LARGE SCALE GENOMIC DNA]</scope>
</reference>
<dbReference type="PANTHER" id="PTHR18945">
    <property type="entry name" value="NEUROTRANSMITTER GATED ION CHANNEL"/>
    <property type="match status" value="1"/>
</dbReference>
<keyword evidence="3 6" id="KW-0812">Transmembrane</keyword>
<feature type="transmembrane region" description="Helical" evidence="6">
    <location>
        <begin position="429"/>
        <end position="452"/>
    </location>
</feature>
<evidence type="ECO:0000256" key="5">
    <source>
        <dbReference type="ARBA" id="ARBA00023136"/>
    </source>
</evidence>
<dbReference type="InterPro" id="IPR036734">
    <property type="entry name" value="Neur_chan_lig-bd_sf"/>
</dbReference>
<dbReference type="Pfam" id="PF02932">
    <property type="entry name" value="Neur_chan_memb"/>
    <property type="match status" value="1"/>
</dbReference>
<dbReference type="STRING" id="50429.A0A2B4SQ46"/>
<organism evidence="10 11">
    <name type="scientific">Stylophora pistillata</name>
    <name type="common">Smooth cauliflower coral</name>
    <dbReference type="NCBI Taxonomy" id="50429"/>
    <lineage>
        <taxon>Eukaryota</taxon>
        <taxon>Metazoa</taxon>
        <taxon>Cnidaria</taxon>
        <taxon>Anthozoa</taxon>
        <taxon>Hexacorallia</taxon>
        <taxon>Scleractinia</taxon>
        <taxon>Astrocoeniina</taxon>
        <taxon>Pocilloporidae</taxon>
        <taxon>Stylophora</taxon>
    </lineage>
</organism>
<dbReference type="SUPFAM" id="SSF63712">
    <property type="entry name" value="Nicotinic receptor ligand binding domain-like"/>
    <property type="match status" value="1"/>
</dbReference>
<dbReference type="Gene3D" id="2.70.170.10">
    <property type="entry name" value="Neurotransmitter-gated ion-channel ligand-binding domain"/>
    <property type="match status" value="1"/>
</dbReference>
<dbReference type="AlphaFoldDB" id="A0A2B4SQ46"/>
<evidence type="ECO:0000313" key="10">
    <source>
        <dbReference type="EMBL" id="PFX30642.1"/>
    </source>
</evidence>
<keyword evidence="6" id="KW-0407">Ion channel</keyword>
<evidence type="ECO:0000256" key="6">
    <source>
        <dbReference type="RuleBase" id="RU000687"/>
    </source>
</evidence>
<dbReference type="GO" id="GO:0016020">
    <property type="term" value="C:membrane"/>
    <property type="evidence" value="ECO:0007669"/>
    <property type="project" value="UniProtKB-SubCell"/>
</dbReference>
<feature type="domain" description="Neurotransmitter-gated ion-channel ligand-binding" evidence="8">
    <location>
        <begin position="17"/>
        <end position="225"/>
    </location>
</feature>
<accession>A0A2B4SQ46</accession>
<dbReference type="InterPro" id="IPR006029">
    <property type="entry name" value="Neurotrans-gated_channel_TM"/>
</dbReference>
<gene>
    <name evidence="10" type="primary">CHRNA3</name>
    <name evidence="10" type="ORF">AWC38_SpisGene4529</name>
</gene>
<keyword evidence="4 6" id="KW-1133">Transmembrane helix</keyword>
<dbReference type="InterPro" id="IPR006201">
    <property type="entry name" value="Neur_channel"/>
</dbReference>
<dbReference type="GO" id="GO:0004888">
    <property type="term" value="F:transmembrane signaling receptor activity"/>
    <property type="evidence" value="ECO:0007669"/>
    <property type="project" value="InterPro"/>
</dbReference>
<comment type="caution">
    <text evidence="6">Lacks conserved residue(s) required for the propagation of feature annotation.</text>
</comment>
<comment type="subcellular location">
    <subcellularLocation>
        <location evidence="1">Membrane</location>
        <topology evidence="1">Multi-pass membrane protein</topology>
    </subcellularLocation>
</comment>
<dbReference type="NCBIfam" id="TIGR00860">
    <property type="entry name" value="LIC"/>
    <property type="match status" value="1"/>
</dbReference>
<comment type="similarity">
    <text evidence="2">Belongs to the ligand-gated ion channel (TC 1.A.9) family. Acetylcholine receptor (TC 1.A.9.1) subfamily.</text>
</comment>
<keyword evidence="5 6" id="KW-0472">Membrane</keyword>
<dbReference type="GO" id="GO:0005230">
    <property type="term" value="F:extracellular ligand-gated monoatomic ion channel activity"/>
    <property type="evidence" value="ECO:0007669"/>
    <property type="project" value="InterPro"/>
</dbReference>
<proteinExistence type="inferred from homology"/>
<feature type="transmembrane region" description="Helical" evidence="6">
    <location>
        <begin position="226"/>
        <end position="251"/>
    </location>
</feature>
<protein>
    <submittedName>
        <fullName evidence="10">Neuronal acetylcholine receptor subunit alpha-3</fullName>
    </submittedName>
</protein>
<dbReference type="Gene3D" id="1.20.58.390">
    <property type="entry name" value="Neurotransmitter-gated ion-channel transmembrane domain"/>
    <property type="match status" value="2"/>
</dbReference>
<feature type="region of interest" description="Disordered" evidence="7">
    <location>
        <begin position="375"/>
        <end position="404"/>
    </location>
</feature>
<dbReference type="Proteomes" id="UP000225706">
    <property type="component" value="Unassembled WGS sequence"/>
</dbReference>
<dbReference type="FunFam" id="1.20.58.390:FF:000043">
    <property type="entry name" value="AcetylCholine Receptor"/>
    <property type="match status" value="1"/>
</dbReference>
<evidence type="ECO:0000256" key="1">
    <source>
        <dbReference type="ARBA" id="ARBA00004141"/>
    </source>
</evidence>
<keyword evidence="6" id="KW-0813">Transport</keyword>
<comment type="caution">
    <text evidence="10">The sequence shown here is derived from an EMBL/GenBank/DDBJ whole genome shotgun (WGS) entry which is preliminary data.</text>
</comment>
<dbReference type="CDD" id="cd18997">
    <property type="entry name" value="LGIC_ECD_nAChR"/>
    <property type="match status" value="1"/>
</dbReference>
<evidence type="ECO:0000256" key="7">
    <source>
        <dbReference type="SAM" id="MobiDB-lite"/>
    </source>
</evidence>
<evidence type="ECO:0000256" key="4">
    <source>
        <dbReference type="ARBA" id="ARBA00022989"/>
    </source>
</evidence>
<dbReference type="PRINTS" id="PR00252">
    <property type="entry name" value="NRIONCHANNEL"/>
</dbReference>
<evidence type="ECO:0000256" key="2">
    <source>
        <dbReference type="ARBA" id="ARBA00009237"/>
    </source>
</evidence>
<dbReference type="FunFam" id="2.70.170.10:FF:000016">
    <property type="entry name" value="Nicotinic acetylcholine receptor subunit"/>
    <property type="match status" value="1"/>
</dbReference>
<dbReference type="Pfam" id="PF02931">
    <property type="entry name" value="Neur_chan_LBD"/>
    <property type="match status" value="1"/>
</dbReference>
<dbReference type="InterPro" id="IPR006202">
    <property type="entry name" value="Neur_chan_lig-bd"/>
</dbReference>
<dbReference type="OrthoDB" id="5975154at2759"/>
<sequence>MAKKCLDAQNSTSKKREQHLLEDLLNPENYNRRVRPVVRSEDPVIVKFGLVVREIEDLDDKNQLLLTRAEIREYWVDPQLKWDSSKYGGVEYISVDPKMIWIPDIVLYDNAGVGFGSGMTRTKAVITKEGLVSLNVPTIIKSSCKIYVKNYPFDQQECKLKFGSWTYDALGIALQLENSSADLSEYSPSVAWELLGVPGEFHSLFYNCCVNPYDDVTYRIQIKRRALYHAMFLIIPCAMISVLTLLVFLLPPDCNERMTVGMAILVGLSFFFLLVAEKMPATSEAVPLVGMYYTVTMIEVSCAFFMTCWVLRFHHQNPTEGEVPKWVKVYLLGYGAKLFRFKFENSNPFGDSLQDSDVPSAESIAGHTMNDKETLVAKDTKLRNNTKRSGNSQNHVPDDKKSTNKILADNVRQQMILQARQDEWRKAALVLNHICIWIFVLAVVVSFMAIFLQAPF</sequence>
<dbReference type="EMBL" id="LSMT01000047">
    <property type="protein sequence ID" value="PFX30642.1"/>
    <property type="molecule type" value="Genomic_DNA"/>
</dbReference>
<keyword evidence="11" id="KW-1185">Reference proteome</keyword>
<keyword evidence="6" id="KW-0406">Ion transport</keyword>
<name>A0A2B4SQ46_STYPI</name>
<dbReference type="CDD" id="cd19051">
    <property type="entry name" value="LGIC_TM_cation"/>
    <property type="match status" value="1"/>
</dbReference>
<keyword evidence="10" id="KW-0675">Receptor</keyword>
<evidence type="ECO:0000256" key="3">
    <source>
        <dbReference type="ARBA" id="ARBA00022692"/>
    </source>
</evidence>
<dbReference type="SUPFAM" id="SSF90112">
    <property type="entry name" value="Neurotransmitter-gated ion-channel transmembrane pore"/>
    <property type="match status" value="1"/>
</dbReference>